<gene>
    <name evidence="3" type="ORF">GCM10017653_40060</name>
</gene>
<dbReference type="InterPro" id="IPR011010">
    <property type="entry name" value="DNA_brk_join_enz"/>
</dbReference>
<dbReference type="SUPFAM" id="SSF56349">
    <property type="entry name" value="DNA breaking-rejoining enzymes"/>
    <property type="match status" value="1"/>
</dbReference>
<reference evidence="3" key="1">
    <citation type="journal article" date="2014" name="Int. J. Syst. Evol. Microbiol.">
        <title>Complete genome sequence of Corynebacterium casei LMG S-19264T (=DSM 44701T), isolated from a smear-ripened cheese.</title>
        <authorList>
            <consortium name="US DOE Joint Genome Institute (JGI-PGF)"/>
            <person name="Walter F."/>
            <person name="Albersmeier A."/>
            <person name="Kalinowski J."/>
            <person name="Ruckert C."/>
        </authorList>
    </citation>
    <scope>NUCLEOTIDE SEQUENCE</scope>
    <source>
        <strain evidence="3">VKM B-2789</strain>
    </source>
</reference>
<dbReference type="CDD" id="cd00796">
    <property type="entry name" value="INT_Rci_Hp1_C"/>
    <property type="match status" value="1"/>
</dbReference>
<keyword evidence="4" id="KW-1185">Reference proteome</keyword>
<comment type="caution">
    <text evidence="3">The sequence shown here is derived from an EMBL/GenBank/DDBJ whole genome shotgun (WGS) entry which is preliminary data.</text>
</comment>
<evidence type="ECO:0000313" key="3">
    <source>
        <dbReference type="EMBL" id="GLK85936.1"/>
    </source>
</evidence>
<dbReference type="GO" id="GO:0006310">
    <property type="term" value="P:DNA recombination"/>
    <property type="evidence" value="ECO:0007669"/>
    <property type="project" value="UniProtKB-KW"/>
</dbReference>
<proteinExistence type="predicted"/>
<keyword evidence="1" id="KW-0233">DNA recombination</keyword>
<protein>
    <recommendedName>
        <fullName evidence="2">Tyr recombinase domain-containing protein</fullName>
    </recommendedName>
</protein>
<dbReference type="EMBL" id="BSFM01000017">
    <property type="protein sequence ID" value="GLK85936.1"/>
    <property type="molecule type" value="Genomic_DNA"/>
</dbReference>
<name>A0A9W6JXZ7_9HYPH</name>
<evidence type="ECO:0000259" key="2">
    <source>
        <dbReference type="PROSITE" id="PS51898"/>
    </source>
</evidence>
<dbReference type="AlphaFoldDB" id="A0A9W6JXZ7"/>
<sequence>MRFAVATVMRQEEICRVEWRDFDPRTRMLLIRDRKDPRRKDGNHQRIPLLDVSGYDTCEIIKEQGFSSSRREGRIFPYNGRSVGTAFRRQCRYLKIEDLHFHDLRHEGTSRLFEAGFAIEQVALVTGQKDWKMLRRYTHLKPEALHTIRAARAA</sequence>
<dbReference type="Gene3D" id="1.10.443.10">
    <property type="entry name" value="Intergrase catalytic core"/>
    <property type="match status" value="1"/>
</dbReference>
<evidence type="ECO:0000256" key="1">
    <source>
        <dbReference type="ARBA" id="ARBA00023172"/>
    </source>
</evidence>
<dbReference type="PROSITE" id="PS51898">
    <property type="entry name" value="TYR_RECOMBINASE"/>
    <property type="match status" value="1"/>
</dbReference>
<dbReference type="GO" id="GO:0003677">
    <property type="term" value="F:DNA binding"/>
    <property type="evidence" value="ECO:0007669"/>
    <property type="project" value="InterPro"/>
</dbReference>
<dbReference type="InterPro" id="IPR013762">
    <property type="entry name" value="Integrase-like_cat_sf"/>
</dbReference>
<dbReference type="Pfam" id="PF00589">
    <property type="entry name" value="Phage_integrase"/>
    <property type="match status" value="1"/>
</dbReference>
<dbReference type="GO" id="GO:0015074">
    <property type="term" value="P:DNA integration"/>
    <property type="evidence" value="ECO:0007669"/>
    <property type="project" value="InterPro"/>
</dbReference>
<feature type="domain" description="Tyr recombinase" evidence="2">
    <location>
        <begin position="1"/>
        <end position="150"/>
    </location>
</feature>
<accession>A0A9W6JXZ7</accession>
<dbReference type="InterPro" id="IPR002104">
    <property type="entry name" value="Integrase_catalytic"/>
</dbReference>
<organism evidence="3 4">
    <name type="scientific">Ancylobacter defluvii</name>
    <dbReference type="NCBI Taxonomy" id="1282440"/>
    <lineage>
        <taxon>Bacteria</taxon>
        <taxon>Pseudomonadati</taxon>
        <taxon>Pseudomonadota</taxon>
        <taxon>Alphaproteobacteria</taxon>
        <taxon>Hyphomicrobiales</taxon>
        <taxon>Xanthobacteraceae</taxon>
        <taxon>Ancylobacter</taxon>
    </lineage>
</organism>
<evidence type="ECO:0000313" key="4">
    <source>
        <dbReference type="Proteomes" id="UP001143330"/>
    </source>
</evidence>
<reference evidence="3" key="2">
    <citation type="submission" date="2023-01" db="EMBL/GenBank/DDBJ databases">
        <authorList>
            <person name="Sun Q."/>
            <person name="Evtushenko L."/>
        </authorList>
    </citation>
    <scope>NUCLEOTIDE SEQUENCE</scope>
    <source>
        <strain evidence="3">VKM B-2789</strain>
    </source>
</reference>
<dbReference type="Proteomes" id="UP001143330">
    <property type="component" value="Unassembled WGS sequence"/>
</dbReference>